<dbReference type="AlphaFoldDB" id="A0AAD4UYH3"/>
<evidence type="ECO:0000256" key="1">
    <source>
        <dbReference type="SAM" id="MobiDB-lite"/>
    </source>
</evidence>
<feature type="compositionally biased region" description="Polar residues" evidence="1">
    <location>
        <begin position="8"/>
        <end position="34"/>
    </location>
</feature>
<proteinExistence type="predicted"/>
<feature type="region of interest" description="Disordered" evidence="1">
    <location>
        <begin position="1"/>
        <end position="58"/>
    </location>
</feature>
<evidence type="ECO:0000313" key="2">
    <source>
        <dbReference type="EMBL" id="KAI5314221.1"/>
    </source>
</evidence>
<name>A0AAD4UYH3_PRUDU</name>
<gene>
    <name evidence="2" type="ORF">L3X38_043397</name>
</gene>
<dbReference type="Proteomes" id="UP001054821">
    <property type="component" value="Chromosome 8"/>
</dbReference>
<dbReference type="EMBL" id="JAJFAZ020000008">
    <property type="protein sequence ID" value="KAI5314221.1"/>
    <property type="molecule type" value="Genomic_DNA"/>
</dbReference>
<sequence>MNPFATPSPDTTLNNQTAQRGKPNPTTIPTTPSEPNHPCLAISPSLRTPPHPQNSQHTQPLIFLPKFNNFFPKSKTNSTIFSPIQPPMSSPYEDIRVLLDLHNPNHQLQCLI</sequence>
<reference evidence="2 3" key="1">
    <citation type="journal article" date="2022" name="G3 (Bethesda)">
        <title>Whole-genome sequence and methylome profiling of the almond [Prunus dulcis (Mill.) D.A. Webb] cultivar 'Nonpareil'.</title>
        <authorList>
            <person name="D'Amico-Willman K.M."/>
            <person name="Ouma W.Z."/>
            <person name="Meulia T."/>
            <person name="Sideli G.M."/>
            <person name="Gradziel T.M."/>
            <person name="Fresnedo-Ramirez J."/>
        </authorList>
    </citation>
    <scope>NUCLEOTIDE SEQUENCE [LARGE SCALE GENOMIC DNA]</scope>
    <source>
        <strain evidence="2">Clone GOH B32 T37-40</strain>
    </source>
</reference>
<evidence type="ECO:0000313" key="3">
    <source>
        <dbReference type="Proteomes" id="UP001054821"/>
    </source>
</evidence>
<organism evidence="2 3">
    <name type="scientific">Prunus dulcis</name>
    <name type="common">Almond</name>
    <name type="synonym">Amygdalus dulcis</name>
    <dbReference type="NCBI Taxonomy" id="3755"/>
    <lineage>
        <taxon>Eukaryota</taxon>
        <taxon>Viridiplantae</taxon>
        <taxon>Streptophyta</taxon>
        <taxon>Embryophyta</taxon>
        <taxon>Tracheophyta</taxon>
        <taxon>Spermatophyta</taxon>
        <taxon>Magnoliopsida</taxon>
        <taxon>eudicotyledons</taxon>
        <taxon>Gunneridae</taxon>
        <taxon>Pentapetalae</taxon>
        <taxon>rosids</taxon>
        <taxon>fabids</taxon>
        <taxon>Rosales</taxon>
        <taxon>Rosaceae</taxon>
        <taxon>Amygdaloideae</taxon>
        <taxon>Amygdaleae</taxon>
        <taxon>Prunus</taxon>
    </lineage>
</organism>
<accession>A0AAD4UYH3</accession>
<keyword evidence="3" id="KW-1185">Reference proteome</keyword>
<comment type="caution">
    <text evidence="2">The sequence shown here is derived from an EMBL/GenBank/DDBJ whole genome shotgun (WGS) entry which is preliminary data.</text>
</comment>
<protein>
    <submittedName>
        <fullName evidence="2">Uncharacterized protein</fullName>
    </submittedName>
</protein>